<sequence>MTRNKTFLHLAALTAAATLYLTAAGHVAAQSSARNCGPRAMVVDRLASGYGETRQSMGLGANNQVIEVFASSETGTWTITVTTPAGMTCLVASGQAFEELAEALPAPGKDA</sequence>
<keyword evidence="3" id="KW-1185">Reference proteome</keyword>
<proteinExistence type="predicted"/>
<protein>
    <submittedName>
        <fullName evidence="2">Uncharacterized protein</fullName>
    </submittedName>
</protein>
<evidence type="ECO:0000256" key="1">
    <source>
        <dbReference type="SAM" id="SignalP"/>
    </source>
</evidence>
<dbReference type="RefSeq" id="WP_037925107.1">
    <property type="nucleotide sequence ID" value="NZ_CP054599.1"/>
</dbReference>
<dbReference type="EMBL" id="JAMD01000004">
    <property type="protein sequence ID" value="KEJ96072.1"/>
    <property type="molecule type" value="Genomic_DNA"/>
</dbReference>
<dbReference type="OrthoDB" id="9810895at2"/>
<feature type="chain" id="PRO_5001690421" evidence="1">
    <location>
        <begin position="24"/>
        <end position="111"/>
    </location>
</feature>
<dbReference type="Proteomes" id="UP000027746">
    <property type="component" value="Unassembled WGS sequence"/>
</dbReference>
<name>A0A073JED4_9RHOB</name>
<organism evidence="2 3">
    <name type="scientific">Pseudosulfitobacter pseudonitzschiae</name>
    <dbReference type="NCBI Taxonomy" id="1402135"/>
    <lineage>
        <taxon>Bacteria</taxon>
        <taxon>Pseudomonadati</taxon>
        <taxon>Pseudomonadota</taxon>
        <taxon>Alphaproteobacteria</taxon>
        <taxon>Rhodobacterales</taxon>
        <taxon>Roseobacteraceae</taxon>
        <taxon>Pseudosulfitobacter</taxon>
    </lineage>
</organism>
<keyword evidence="1" id="KW-0732">Signal</keyword>
<reference evidence="2 3" key="1">
    <citation type="submission" date="2014-01" db="EMBL/GenBank/DDBJ databases">
        <title>Sulfitobacter sp. H3 (MCCC 1A00686) Genome Sequencing.</title>
        <authorList>
            <person name="Lai Q."/>
            <person name="Hong Z."/>
        </authorList>
    </citation>
    <scope>NUCLEOTIDE SEQUENCE [LARGE SCALE GENOMIC DNA]</scope>
    <source>
        <strain evidence="2 3">H3</strain>
    </source>
</reference>
<evidence type="ECO:0000313" key="2">
    <source>
        <dbReference type="EMBL" id="KEJ96072.1"/>
    </source>
</evidence>
<feature type="signal peptide" evidence="1">
    <location>
        <begin position="1"/>
        <end position="23"/>
    </location>
</feature>
<gene>
    <name evidence="2" type="ORF">SUH3_17575</name>
</gene>
<accession>A0A073JED4</accession>
<evidence type="ECO:0000313" key="3">
    <source>
        <dbReference type="Proteomes" id="UP000027746"/>
    </source>
</evidence>
<dbReference type="GeneID" id="68871111"/>
<comment type="caution">
    <text evidence="2">The sequence shown here is derived from an EMBL/GenBank/DDBJ whole genome shotgun (WGS) entry which is preliminary data.</text>
</comment>
<dbReference type="AlphaFoldDB" id="A0A073JED4"/>